<keyword evidence="2" id="KW-1185">Reference proteome</keyword>
<dbReference type="Proteomes" id="UP001597182">
    <property type="component" value="Unassembled WGS sequence"/>
</dbReference>
<name>A0ABW3VP14_9PSEU</name>
<dbReference type="NCBIfam" id="NF047719">
    <property type="entry name" value="SCO6745_fam_HTH"/>
    <property type="match status" value="1"/>
</dbReference>
<accession>A0ABW3VP14</accession>
<protein>
    <recommendedName>
        <fullName evidence="3">SalK</fullName>
    </recommendedName>
</protein>
<reference evidence="2" key="1">
    <citation type="journal article" date="2019" name="Int. J. Syst. Evol. Microbiol.">
        <title>The Global Catalogue of Microorganisms (GCM) 10K type strain sequencing project: providing services to taxonomists for standard genome sequencing and annotation.</title>
        <authorList>
            <consortium name="The Broad Institute Genomics Platform"/>
            <consortium name="The Broad Institute Genome Sequencing Center for Infectious Disease"/>
            <person name="Wu L."/>
            <person name="Ma J."/>
        </authorList>
    </citation>
    <scope>NUCLEOTIDE SEQUENCE [LARGE SCALE GENOMIC DNA]</scope>
    <source>
        <strain evidence="2">CCUG 49018</strain>
    </source>
</reference>
<dbReference type="RefSeq" id="WP_013677906.1">
    <property type="nucleotide sequence ID" value="NZ_BAABKS010000029.1"/>
</dbReference>
<dbReference type="EMBL" id="JBHTMB010000246">
    <property type="protein sequence ID" value="MFD1236851.1"/>
    <property type="molecule type" value="Genomic_DNA"/>
</dbReference>
<organism evidence="1 2">
    <name type="scientific">Pseudonocardia benzenivorans</name>
    <dbReference type="NCBI Taxonomy" id="228005"/>
    <lineage>
        <taxon>Bacteria</taxon>
        <taxon>Bacillati</taxon>
        <taxon>Actinomycetota</taxon>
        <taxon>Actinomycetes</taxon>
        <taxon>Pseudonocardiales</taxon>
        <taxon>Pseudonocardiaceae</taxon>
        <taxon>Pseudonocardia</taxon>
    </lineage>
</organism>
<dbReference type="InterPro" id="IPR054058">
    <property type="entry name" value="HTH_67"/>
</dbReference>
<evidence type="ECO:0000313" key="2">
    <source>
        <dbReference type="Proteomes" id="UP001597182"/>
    </source>
</evidence>
<dbReference type="Pfam" id="PF21863">
    <property type="entry name" value="HTH_67"/>
    <property type="match status" value="1"/>
</dbReference>
<proteinExistence type="predicted"/>
<comment type="caution">
    <text evidence="1">The sequence shown here is derived from an EMBL/GenBank/DDBJ whole genome shotgun (WGS) entry which is preliminary data.</text>
</comment>
<evidence type="ECO:0000313" key="1">
    <source>
        <dbReference type="EMBL" id="MFD1236851.1"/>
    </source>
</evidence>
<sequence>MAYARRMWTHVEPIHDVTYFAPEARAAADAIGMRGYWMGYAAQRVAPLGAVGPEIATAAFFGFRRDRLARALPDAWAHTDPRTALAARLAGVDAALRRLWGDDVVAGPEVAEAAELAWTAAMAADTAGRVLAAANQALPRPDAPHLALWQATTTLREHRGDGHIAVLVARGIGPLASHLLKVAAGESDGEGLRLGRMFAPEAWQDGLAGLRAAGIVDTDDTLTAAGRALHEEIEAATDTAAESPWTALGADATARLDALLTPLTGRILSSGMLPDPNPVGLPVSGSV</sequence>
<gene>
    <name evidence="1" type="ORF">ACFQ34_26485</name>
</gene>
<evidence type="ECO:0008006" key="3">
    <source>
        <dbReference type="Google" id="ProtNLM"/>
    </source>
</evidence>